<keyword evidence="5" id="KW-1185">Reference proteome</keyword>
<evidence type="ECO:0000256" key="1">
    <source>
        <dbReference type="SAM" id="MobiDB-lite"/>
    </source>
</evidence>
<feature type="region of interest" description="Disordered" evidence="1">
    <location>
        <begin position="118"/>
        <end position="149"/>
    </location>
</feature>
<organism evidence="4 5">
    <name type="scientific">Dibothriocephalus latus</name>
    <name type="common">Fish tapeworm</name>
    <name type="synonym">Diphyllobothrium latum</name>
    <dbReference type="NCBI Taxonomy" id="60516"/>
    <lineage>
        <taxon>Eukaryota</taxon>
        <taxon>Metazoa</taxon>
        <taxon>Spiralia</taxon>
        <taxon>Lophotrochozoa</taxon>
        <taxon>Platyhelminthes</taxon>
        <taxon>Cestoda</taxon>
        <taxon>Eucestoda</taxon>
        <taxon>Diphyllobothriidea</taxon>
        <taxon>Diphyllobothriidae</taxon>
        <taxon>Dibothriocephalus</taxon>
    </lineage>
</organism>
<sequence length="202" mass="22573">MCTYWASRHKVHSQEFMYLRVAILIYSGVHLCVYFLYQFPCAQKILDDSDLITSATSFEGHPLKRPYQYTILNRTRQAFKNRSFLVPILTTNTVAATTTASSTSSSDNNDIVRSDRPHRATAETVERGSCLRGHRSVSHGDEQTATTPVPAAASVRPKPAFTFSPHLFPLIAHGPLLLSIHNSVIRNSYVLTFIAMMVSPVM</sequence>
<accession>A0A3P7PNQ5</accession>
<dbReference type="OrthoDB" id="303066at2759"/>
<evidence type="ECO:0000313" key="5">
    <source>
        <dbReference type="Proteomes" id="UP000281553"/>
    </source>
</evidence>
<evidence type="ECO:0000313" key="4">
    <source>
        <dbReference type="EMBL" id="VDN21562.1"/>
    </source>
</evidence>
<dbReference type="AlphaFoldDB" id="A0A3P7PNQ5"/>
<dbReference type="Pfam" id="PF24871">
    <property type="entry name" value="Piezo_TM1-24"/>
    <property type="match status" value="1"/>
</dbReference>
<gene>
    <name evidence="4" type="ORF">DILT_LOCUS13862</name>
</gene>
<dbReference type="EMBL" id="UYRU01071877">
    <property type="protein sequence ID" value="VDN21562.1"/>
    <property type="molecule type" value="Genomic_DNA"/>
</dbReference>
<keyword evidence="2" id="KW-1133">Transmembrane helix</keyword>
<name>A0A3P7PNQ5_DIBLA</name>
<proteinExistence type="predicted"/>
<reference evidence="4 5" key="1">
    <citation type="submission" date="2018-11" db="EMBL/GenBank/DDBJ databases">
        <authorList>
            <consortium name="Pathogen Informatics"/>
        </authorList>
    </citation>
    <scope>NUCLEOTIDE SEQUENCE [LARGE SCALE GENOMIC DNA]</scope>
</reference>
<keyword evidence="2" id="KW-0472">Membrane</keyword>
<keyword evidence="2" id="KW-0812">Transmembrane</keyword>
<evidence type="ECO:0000256" key="2">
    <source>
        <dbReference type="SAM" id="Phobius"/>
    </source>
</evidence>
<feature type="domain" description="Piezo TM1-24" evidence="3">
    <location>
        <begin position="1"/>
        <end position="198"/>
    </location>
</feature>
<feature type="transmembrane region" description="Helical" evidence="2">
    <location>
        <begin position="17"/>
        <end position="37"/>
    </location>
</feature>
<dbReference type="Proteomes" id="UP000281553">
    <property type="component" value="Unassembled WGS sequence"/>
</dbReference>
<protein>
    <recommendedName>
        <fullName evidence="3">Piezo TM1-24 domain-containing protein</fullName>
    </recommendedName>
</protein>
<evidence type="ECO:0000259" key="3">
    <source>
        <dbReference type="Pfam" id="PF24871"/>
    </source>
</evidence>
<dbReference type="InterPro" id="IPR056769">
    <property type="entry name" value="Piezo_TM1-24"/>
</dbReference>